<keyword evidence="1" id="KW-1133">Transmembrane helix</keyword>
<sequence length="65" mass="7759">MNYQSIKNKILAQYTVSLAVLNLFLFITSWLINLDNMTINFQCYNHIRCSKNVNIYARMFAYFPK</sequence>
<dbReference type="Proteomes" id="UP000790347">
    <property type="component" value="Unassembled WGS sequence"/>
</dbReference>
<evidence type="ECO:0000256" key="1">
    <source>
        <dbReference type="SAM" id="Phobius"/>
    </source>
</evidence>
<dbReference type="EMBL" id="ASGP02000004">
    <property type="protein sequence ID" value="KAH9510437.1"/>
    <property type="molecule type" value="Genomic_DNA"/>
</dbReference>
<feature type="transmembrane region" description="Helical" evidence="1">
    <location>
        <begin position="12"/>
        <end position="32"/>
    </location>
</feature>
<evidence type="ECO:0000313" key="3">
    <source>
        <dbReference type="EMBL" id="KAH9510437.1"/>
    </source>
</evidence>
<evidence type="ECO:0000313" key="4">
    <source>
        <dbReference type="Proteomes" id="UP000790347"/>
    </source>
</evidence>
<gene>
    <name evidence="3" type="ORF">DERF_008956</name>
    <name evidence="2" type="ORF">DERF_016672</name>
</gene>
<keyword evidence="1" id="KW-0812">Transmembrane</keyword>
<accession>A0A922KR98</accession>
<proteinExistence type="predicted"/>
<dbReference type="AlphaFoldDB" id="A0A922KR98"/>
<name>A0A922KR98_DERFA</name>
<keyword evidence="4" id="KW-1185">Reference proteome</keyword>
<keyword evidence="1" id="KW-0472">Membrane</keyword>
<dbReference type="EMBL" id="ASGP02000010">
    <property type="protein sequence ID" value="KAH9490472.1"/>
    <property type="molecule type" value="Genomic_DNA"/>
</dbReference>
<comment type="caution">
    <text evidence="2">The sequence shown here is derived from an EMBL/GenBank/DDBJ whole genome shotgun (WGS) entry which is preliminary data.</text>
</comment>
<protein>
    <submittedName>
        <fullName evidence="2">Uncharacterized protein</fullName>
    </submittedName>
</protein>
<evidence type="ECO:0000313" key="2">
    <source>
        <dbReference type="EMBL" id="KAH9490472.1"/>
    </source>
</evidence>
<reference evidence="2" key="2">
    <citation type="journal article" date="2022" name="Res Sq">
        <title>Comparative Genomics Reveals Insights into the Divergent Evolution of Astigmatic Mites and Household Pest Adaptations.</title>
        <authorList>
            <person name="Xiong Q."/>
            <person name="Wan A.T.-Y."/>
            <person name="Liu X.-Y."/>
            <person name="Fung C.S.-H."/>
            <person name="Xiao X."/>
            <person name="Malainual N."/>
            <person name="Hou J."/>
            <person name="Wang L."/>
            <person name="Wang M."/>
            <person name="Yang K."/>
            <person name="Cui Y."/>
            <person name="Leung E."/>
            <person name="Nong W."/>
            <person name="Shin S.-K."/>
            <person name="Au S."/>
            <person name="Jeong K.Y."/>
            <person name="Chew F.T."/>
            <person name="Hui J."/>
            <person name="Leung T.F."/>
            <person name="Tungtrongchitr A."/>
            <person name="Zhong N."/>
            <person name="Liu Z."/>
            <person name="Tsui S."/>
        </authorList>
    </citation>
    <scope>NUCLEOTIDE SEQUENCE</scope>
    <source>
        <strain evidence="2">Derf</strain>
        <tissue evidence="2">Whole organism</tissue>
    </source>
</reference>
<organism evidence="2 4">
    <name type="scientific">Dermatophagoides farinae</name>
    <name type="common">American house dust mite</name>
    <dbReference type="NCBI Taxonomy" id="6954"/>
    <lineage>
        <taxon>Eukaryota</taxon>
        <taxon>Metazoa</taxon>
        <taxon>Ecdysozoa</taxon>
        <taxon>Arthropoda</taxon>
        <taxon>Chelicerata</taxon>
        <taxon>Arachnida</taxon>
        <taxon>Acari</taxon>
        <taxon>Acariformes</taxon>
        <taxon>Sarcoptiformes</taxon>
        <taxon>Astigmata</taxon>
        <taxon>Psoroptidia</taxon>
        <taxon>Analgoidea</taxon>
        <taxon>Pyroglyphidae</taxon>
        <taxon>Dermatophagoidinae</taxon>
        <taxon>Dermatophagoides</taxon>
    </lineage>
</organism>
<reference evidence="2" key="1">
    <citation type="submission" date="2013-05" db="EMBL/GenBank/DDBJ databases">
        <authorList>
            <person name="Yim A.K.Y."/>
            <person name="Chan T.F."/>
            <person name="Ji K.M."/>
            <person name="Liu X.Y."/>
            <person name="Zhou J.W."/>
            <person name="Li R.Q."/>
            <person name="Yang K.Y."/>
            <person name="Li J."/>
            <person name="Li M."/>
            <person name="Law P.T.W."/>
            <person name="Wu Y.L."/>
            <person name="Cai Z.L."/>
            <person name="Qin H."/>
            <person name="Bao Y."/>
            <person name="Leung R.K.K."/>
            <person name="Ng P.K.S."/>
            <person name="Zou J."/>
            <person name="Zhong X.J."/>
            <person name="Ran P.X."/>
            <person name="Zhong N.S."/>
            <person name="Liu Z.G."/>
            <person name="Tsui S.K.W."/>
        </authorList>
    </citation>
    <scope>NUCLEOTIDE SEQUENCE</scope>
    <source>
        <strain evidence="2">Derf</strain>
        <tissue evidence="2">Whole organism</tissue>
    </source>
</reference>